<evidence type="ECO:0000313" key="1">
    <source>
        <dbReference type="EMBL" id="WDD96952.1"/>
    </source>
</evidence>
<protein>
    <submittedName>
        <fullName evidence="1">Uncharacterized protein</fullName>
    </submittedName>
</protein>
<dbReference type="EMBL" id="CP059735">
    <property type="protein sequence ID" value="WDD96952.1"/>
    <property type="molecule type" value="Genomic_DNA"/>
</dbReference>
<name>A0AAF0C0P5_9GAMM</name>
<accession>A0AAF0C0P5</accession>
<sequence>MNKPIIMISKQNIIIIGTGRRIAILANTLWEQGFDIYRIKGRKKEFEQLVTLVTTEKIKTVVVAKNVKTDEALVEFYNLLIKNEIPIKTLNHVYESTNNMVLSPFHDLLEQQNFKNELSVFNAGGLQLKPKALSIAVLPGTILSNGSLLQEIKHVRLNFHQFFLFYMLLMKATSILNTEKKKHQFLYGNEVKALIEVRRFFKGIDPGFNKIQIKSEKKITWSDFNGWPINQLSQSKDTDLNDQLVSRYGVFSIGESRENDINKEGYKPKAYAACTLFVHLELKQTKTISFEFMANELFENNHYIILPWREKYSVRVNEKKYGVLCYYPNSEILLSVGDFHKVTSEGVHLSIQLLELIEPNTDIPENPSLIRSKGILFGIEL</sequence>
<proteinExistence type="predicted"/>
<dbReference type="AlphaFoldDB" id="A0AAF0C0P5"/>
<keyword evidence="2" id="KW-1185">Reference proteome</keyword>
<reference evidence="1 2" key="2">
    <citation type="journal article" date="2022" name="Mar. Drugs">
        <title>Bioassay-Guided Fractionation Leads to the Detection of Cholic Acid Generated by the Rare Thalassomonas sp.</title>
        <authorList>
            <person name="Pheiffer F."/>
            <person name="Schneider Y.K."/>
            <person name="Hansen E.H."/>
            <person name="Andersen J.H."/>
            <person name="Isaksson J."/>
            <person name="Busche T."/>
            <person name="R C."/>
            <person name="Kalinowski J."/>
            <person name="Zyl L.V."/>
            <person name="Trindade M."/>
        </authorList>
    </citation>
    <scope>NUCLEOTIDE SEQUENCE [LARGE SCALE GENOMIC DNA]</scope>
    <source>
        <strain evidence="1 2">A5K-106</strain>
    </source>
</reference>
<gene>
    <name evidence="1" type="ORF">SG35_016480</name>
</gene>
<evidence type="ECO:0000313" key="2">
    <source>
        <dbReference type="Proteomes" id="UP000032568"/>
    </source>
</evidence>
<dbReference type="Proteomes" id="UP000032568">
    <property type="component" value="Chromosome"/>
</dbReference>
<dbReference type="KEGG" id="tact:SG35_016480"/>
<reference evidence="1 2" key="1">
    <citation type="journal article" date="2015" name="Genome Announc.">
        <title>Draft Genome Sequences of Marine Isolates of Thalassomonas viridans and Thalassomonas actiniarum.</title>
        <authorList>
            <person name="Olonade I."/>
            <person name="van Zyl L.J."/>
            <person name="Trindade M."/>
        </authorList>
    </citation>
    <scope>NUCLEOTIDE SEQUENCE [LARGE SCALE GENOMIC DNA]</scope>
    <source>
        <strain evidence="1 2">A5K-106</strain>
    </source>
</reference>
<organism evidence="1 2">
    <name type="scientific">Thalassomonas actiniarum</name>
    <dbReference type="NCBI Taxonomy" id="485447"/>
    <lineage>
        <taxon>Bacteria</taxon>
        <taxon>Pseudomonadati</taxon>
        <taxon>Pseudomonadota</taxon>
        <taxon>Gammaproteobacteria</taxon>
        <taxon>Alteromonadales</taxon>
        <taxon>Colwelliaceae</taxon>
        <taxon>Thalassomonas</taxon>
    </lineage>
</organism>